<comment type="caution">
    <text evidence="3">The sequence shown here is derived from an EMBL/GenBank/DDBJ whole genome shotgun (WGS) entry which is preliminary data.</text>
</comment>
<dbReference type="PANTHER" id="PTHR19871">
    <property type="entry name" value="BETA TRANSDUCIN-RELATED PROTEIN"/>
    <property type="match status" value="1"/>
</dbReference>
<name>A0A815B4S0_ADIRI</name>
<accession>A0A815B4S0</accession>
<dbReference type="InterPro" id="IPR027417">
    <property type="entry name" value="P-loop_NTPase"/>
</dbReference>
<protein>
    <recommendedName>
        <fullName evidence="2">DUF4062 domain-containing protein</fullName>
    </recommendedName>
</protein>
<evidence type="ECO:0000259" key="2">
    <source>
        <dbReference type="Pfam" id="PF13271"/>
    </source>
</evidence>
<evidence type="ECO:0000313" key="3">
    <source>
        <dbReference type="EMBL" id="CAF1265346.1"/>
    </source>
</evidence>
<feature type="coiled-coil region" evidence="1">
    <location>
        <begin position="172"/>
        <end position="199"/>
    </location>
</feature>
<reference evidence="3" key="1">
    <citation type="submission" date="2021-02" db="EMBL/GenBank/DDBJ databases">
        <authorList>
            <person name="Nowell W R."/>
        </authorList>
    </citation>
    <scope>NUCLEOTIDE SEQUENCE</scope>
</reference>
<dbReference type="Gene3D" id="3.40.50.300">
    <property type="entry name" value="P-loop containing nucleotide triphosphate hydrolases"/>
    <property type="match status" value="1"/>
</dbReference>
<sequence>MQSIQSIDILRGHCDDISGVRSKIVRVFLSSTFSDTLIERDSLIDTVFPKLKDYCREKCRLEFQYVDMRWGIQTESSNNHSEVQICLHEIELCKKYSIATNFVVLLSHRYGSRPIPATIPATLFELLYKVLCSNDNDKDDAQLVAQWYQLDSNCVPSIYVLRPISSVLSDILSSDREKMKEAEREWRKLSNRLRICLRKTATKCFERGQIQKDEYDHFFISITEKEIVEGILKASDANQRTLCFLREIEDIHDHLSDSKAPKYIDIDYSADGKAIVDSEAENLLNNLKYSRIPNGLQSSNIYSYKVHWTSNGINRQDHAAYIDQFTKDFFHAIKEQIDRCVQSHISIVSDPLQHEILEHAIQCKTYVTKFHGRIDVLHRLEEYVMNETENRACIVYGDSGCGKTSVLAKTAIEVLKWWPNRSVSVILRFLGTTPSSSTIYKTFLSISEQICKLYNLSMEIYPDVLQLRHQLETNLFLQIPPNEYLIILLDSIDQLETDAYDCQWLTKSFPKNIKCIISTLPNHGNILSNLKYLINYNQSSIENIQHLLIFVPPFEIETVERIYNTWLKVKQRLFVRQWMKEQIEIIPLFMKLVFDIICTWHSYDTIDDQLKTCRTVDDCIRYLFNHLQSKHSSILFRRALSYMTACQNGISQNELEDVLSLDDDVLKGVFEHYIPPIRRLPGILWTRIRNDMDEYIMEKEVDDSTVIYWYHRRFIEVANVEFLSKLDETERRTIFSNMVDLYNETWKEKNKPLKINNRKLIDKYHLLKSNGEIQANRLVASQPIEFIDVNGRIQYNKRKLNELPQFLCKLSPNKAVPIAVKEVFFNYPFMYAKIQCSDYNDITHLMQHFKEISTSKLSKEIIDVKIEINILFMIYIIVGHLLEEYPNNYAFEFSSRLLSLFGIKPYITNLLKQFDEKSLNHCALIVPYCQMRPPGNGLVYSMNKHTTSVTIIDITLDQRIAVTLSDHIIVIDMTSGHTSFDVQLPKLDESYLNLTATNHLDEQSGKNSQQFYFLLNSLHHIYLISTHNDIKFERTSSNGYATVEIFNLKRALVIIAEINSNSVECWDLLNNRLFTRIDSISSSIKTIFCIDIYSMIVILCEDGHIHFYSINDWIQSSFIHRGSIYIDQQLNLIINHGRYLIYIDEKKSPIDFIYIDLKIINDNKQFLFDQDIKKLSTKFHIPLESKSIKRLILPDTDKVNVNSLLCILLTNDNLYAIHKCSGENLSYVCIDGHFDIVSFHENNPNTIYTAREGIIDIFVWTCIENFDNEDHHVHTYELYVSIDISSSPITTIKPIVASTPLFLCSMENGAIHMYETEQIRKAYKEMLPFLRTNNVIETVELYNDIAITLDNQRRELTLWLYQHSTSIESKRFYTENFSINKFVLTSSKLDRNVMFVLIITSNNRIEIYSSQSFHNEPIFYLCLHSSFNVYSTRHGNFLVLNNTGVLFTIVQQSNDNQQITFNKTNDIQLKIQCSMMFSCIITLDSIEHLVVLADDLQSMLIWTETSLIYINIDQTTYFKSGHLKTMSAEQTQDFILLHFDNKLLVLCQIELNESKKNASIKMIPLDTTDMFSLTNGYLATVNNAKHQLNLYSIPSWNHVKSIQLENVCEQICFNASGTYVFTVSKRRILLMYRINDCRQLAELFLYDFVLSMKANNDFIVLAMNDRRLLTLMIADPEDPNIQEKIQRLPSRNSWREIQSATIRLVQHIERCAGMESSHDDDDSIIINDSNDEFDAIEEDDDIGTIEKLERPISAFCQVHHFNERYSPNNTNDTVDTDTKFVHDGFNEEVLAEETGIKSSNPTTTTVDKQHTKHDLSDIHRKVIEYDQQLLKGIQLANAGSTNLKVLNSHSITSNTCTLL</sequence>
<keyword evidence="1" id="KW-0175">Coiled coil</keyword>
<keyword evidence="4" id="KW-1185">Reference proteome</keyword>
<dbReference type="PANTHER" id="PTHR19871:SF14">
    <property type="entry name" value="DUF4062 DOMAIN-CONTAINING PROTEIN"/>
    <property type="match status" value="1"/>
</dbReference>
<gene>
    <name evidence="3" type="ORF">XAT740_LOCUS27002</name>
</gene>
<dbReference type="EMBL" id="CAJNOR010002227">
    <property type="protein sequence ID" value="CAF1265346.1"/>
    <property type="molecule type" value="Genomic_DNA"/>
</dbReference>
<evidence type="ECO:0000256" key="1">
    <source>
        <dbReference type="SAM" id="Coils"/>
    </source>
</evidence>
<dbReference type="InterPro" id="IPR025139">
    <property type="entry name" value="DUF4062"/>
</dbReference>
<dbReference type="InterPro" id="IPR036322">
    <property type="entry name" value="WD40_repeat_dom_sf"/>
</dbReference>
<feature type="domain" description="DUF4062" evidence="2">
    <location>
        <begin position="26"/>
        <end position="115"/>
    </location>
</feature>
<proteinExistence type="predicted"/>
<dbReference type="SUPFAM" id="SSF50978">
    <property type="entry name" value="WD40 repeat-like"/>
    <property type="match status" value="1"/>
</dbReference>
<dbReference type="SUPFAM" id="SSF50969">
    <property type="entry name" value="YVTN repeat-like/Quinoprotein amine dehydrogenase"/>
    <property type="match status" value="1"/>
</dbReference>
<dbReference type="SUPFAM" id="SSF52540">
    <property type="entry name" value="P-loop containing nucleoside triphosphate hydrolases"/>
    <property type="match status" value="1"/>
</dbReference>
<dbReference type="InterPro" id="IPR011044">
    <property type="entry name" value="Quino_amine_DH_bsu"/>
</dbReference>
<dbReference type="Proteomes" id="UP000663828">
    <property type="component" value="Unassembled WGS sequence"/>
</dbReference>
<dbReference type="InterPro" id="IPR052752">
    <property type="entry name" value="NACHT-WD_repeat"/>
</dbReference>
<evidence type="ECO:0000313" key="4">
    <source>
        <dbReference type="Proteomes" id="UP000663828"/>
    </source>
</evidence>
<dbReference type="Pfam" id="PF13271">
    <property type="entry name" value="DUF4062"/>
    <property type="match status" value="1"/>
</dbReference>
<organism evidence="3 4">
    <name type="scientific">Adineta ricciae</name>
    <name type="common">Rotifer</name>
    <dbReference type="NCBI Taxonomy" id="249248"/>
    <lineage>
        <taxon>Eukaryota</taxon>
        <taxon>Metazoa</taxon>
        <taxon>Spiralia</taxon>
        <taxon>Gnathifera</taxon>
        <taxon>Rotifera</taxon>
        <taxon>Eurotatoria</taxon>
        <taxon>Bdelloidea</taxon>
        <taxon>Adinetida</taxon>
        <taxon>Adinetidae</taxon>
        <taxon>Adineta</taxon>
    </lineage>
</organism>